<organism evidence="1 2">
    <name type="scientific">Pinctada imbricata</name>
    <name type="common">Atlantic pearl-oyster</name>
    <name type="synonym">Pinctada martensii</name>
    <dbReference type="NCBI Taxonomy" id="66713"/>
    <lineage>
        <taxon>Eukaryota</taxon>
        <taxon>Metazoa</taxon>
        <taxon>Spiralia</taxon>
        <taxon>Lophotrochozoa</taxon>
        <taxon>Mollusca</taxon>
        <taxon>Bivalvia</taxon>
        <taxon>Autobranchia</taxon>
        <taxon>Pteriomorphia</taxon>
        <taxon>Pterioida</taxon>
        <taxon>Pterioidea</taxon>
        <taxon>Pteriidae</taxon>
        <taxon>Pinctada</taxon>
    </lineage>
</organism>
<dbReference type="Proteomes" id="UP001186944">
    <property type="component" value="Unassembled WGS sequence"/>
</dbReference>
<sequence>MTSCVPLFFAPVTSYCDVKLQASDCVCFNNCPTSGCNCAMSCKCSDSCPCPGCKSAVNSTVNCACPAYETNGHWAIGADLGQPSATPVVALVELGVMDPQSAAVLSAIVKHRDKL</sequence>
<evidence type="ECO:0000313" key="1">
    <source>
        <dbReference type="EMBL" id="KAK3089983.1"/>
    </source>
</evidence>
<keyword evidence="2" id="KW-1185">Reference proteome</keyword>
<comment type="caution">
    <text evidence="1">The sequence shown here is derived from an EMBL/GenBank/DDBJ whole genome shotgun (WGS) entry which is preliminary data.</text>
</comment>
<protein>
    <recommendedName>
        <fullName evidence="3">Metallothionein</fullName>
    </recommendedName>
</protein>
<name>A0AA89BWF8_PINIB</name>
<proteinExistence type="predicted"/>
<accession>A0AA89BWF8</accession>
<dbReference type="AlphaFoldDB" id="A0AA89BWF8"/>
<evidence type="ECO:0000313" key="2">
    <source>
        <dbReference type="Proteomes" id="UP001186944"/>
    </source>
</evidence>
<reference evidence="1" key="1">
    <citation type="submission" date="2019-08" db="EMBL/GenBank/DDBJ databases">
        <title>The improved chromosome-level genome for the pearl oyster Pinctada fucata martensii using PacBio sequencing and Hi-C.</title>
        <authorList>
            <person name="Zheng Z."/>
        </authorList>
    </citation>
    <scope>NUCLEOTIDE SEQUENCE</scope>
    <source>
        <strain evidence="1">ZZ-2019</strain>
        <tissue evidence="1">Adductor muscle</tissue>
    </source>
</reference>
<gene>
    <name evidence="1" type="ORF">FSP39_008193</name>
</gene>
<evidence type="ECO:0008006" key="3">
    <source>
        <dbReference type="Google" id="ProtNLM"/>
    </source>
</evidence>
<dbReference type="EMBL" id="VSWD01000010">
    <property type="protein sequence ID" value="KAK3089983.1"/>
    <property type="molecule type" value="Genomic_DNA"/>
</dbReference>